<dbReference type="Proteomes" id="UP000287124">
    <property type="component" value="Unassembled WGS sequence"/>
</dbReference>
<dbReference type="EMBL" id="MIKF01000293">
    <property type="protein sequence ID" value="RTE72824.1"/>
    <property type="molecule type" value="Genomic_DNA"/>
</dbReference>
<evidence type="ECO:0000259" key="5">
    <source>
        <dbReference type="SMART" id="SM00906"/>
    </source>
</evidence>
<dbReference type="GO" id="GO:0006351">
    <property type="term" value="P:DNA-templated transcription"/>
    <property type="evidence" value="ECO:0007669"/>
    <property type="project" value="InterPro"/>
</dbReference>
<reference evidence="6 7" key="1">
    <citation type="submission" date="2017-06" db="EMBL/GenBank/DDBJ databases">
        <title>Comparative genomic analysis of Ambrosia Fusariam Clade fungi.</title>
        <authorList>
            <person name="Stajich J.E."/>
            <person name="Carrillo J."/>
            <person name="Kijimoto T."/>
            <person name="Eskalen A."/>
            <person name="O'Donnell K."/>
            <person name="Kasson M."/>
        </authorList>
    </citation>
    <scope>NUCLEOTIDE SEQUENCE [LARGE SCALE GENOMIC DNA]</scope>
    <source>
        <strain evidence="6 7">UCR1854</strain>
    </source>
</reference>
<evidence type="ECO:0000313" key="6">
    <source>
        <dbReference type="EMBL" id="RTE72824.1"/>
    </source>
</evidence>
<dbReference type="PANTHER" id="PTHR47424:SF2">
    <property type="entry name" value="TRANSCRIPTION FACTOR DOMAIN-CONTAINING PROTEIN-RELATED"/>
    <property type="match status" value="1"/>
</dbReference>
<comment type="caution">
    <text evidence="6">The sequence shown here is derived from an EMBL/GenBank/DDBJ whole genome shotgun (WGS) entry which is preliminary data.</text>
</comment>
<feature type="domain" description="Xylanolytic transcriptional activator regulatory" evidence="5">
    <location>
        <begin position="240"/>
        <end position="312"/>
    </location>
</feature>
<protein>
    <recommendedName>
        <fullName evidence="5">Xylanolytic transcriptional activator regulatory domain-containing protein</fullName>
    </recommendedName>
</protein>
<dbReference type="GO" id="GO:0000981">
    <property type="term" value="F:DNA-binding transcription factor activity, RNA polymerase II-specific"/>
    <property type="evidence" value="ECO:0007669"/>
    <property type="project" value="TreeGrafter"/>
</dbReference>
<gene>
    <name evidence="6" type="ORF">BHE90_012766</name>
</gene>
<dbReference type="InterPro" id="IPR051127">
    <property type="entry name" value="Fungal_SecMet_Regulators"/>
</dbReference>
<keyword evidence="1" id="KW-0805">Transcription regulation</keyword>
<dbReference type="InterPro" id="IPR007219">
    <property type="entry name" value="XnlR_reg_dom"/>
</dbReference>
<evidence type="ECO:0000256" key="4">
    <source>
        <dbReference type="SAM" id="MobiDB-lite"/>
    </source>
</evidence>
<proteinExistence type="predicted"/>
<keyword evidence="7" id="KW-1185">Reference proteome</keyword>
<evidence type="ECO:0000256" key="1">
    <source>
        <dbReference type="ARBA" id="ARBA00023015"/>
    </source>
</evidence>
<evidence type="ECO:0000256" key="3">
    <source>
        <dbReference type="ARBA" id="ARBA00023242"/>
    </source>
</evidence>
<sequence length="598" mass="65985">MQLRSLLEKFNPGLAIDAELAALESGADLAQDSPPGVEDGAAREDYEWNEASSNASPNGGNVSSAAQKDGMAILPSINSGYLGRSSGSEILQEVTALLPPSTILSPSDEPHPHPAQPTTRGAGLDPSQLASSVVINTLIDGYFRLYNTSYPILHEATFRNEVANQDRVCTHPTWRIIYYMVLAIGSWLLENNTTPEQCPFYSAARSRISMQVFEAGTTRTVQGLLLMGNYLQKRDRPNTGYSLIGLAQRIAFGIGLHRERTSAEDKIALERHRQLFWVVYCFDSGFSITTGRPMAVLEGFIDQALPRNIDDRDCDNSSVVPTPVNYPTTYSALIAQAQLAKIANGIHHEFLCAKTANQKMEYQLAEIMAQKLDAWRDSLPDYFTSSDVPAWFMGPRSIVLWKEQNLRILLWRGTKKVHPYLPSRMDSRGRCLDAAMETIQSISSFVTSSETTLHPGISWYTTYFIFQAILVLEASCLGRSVQPDQDFPCDSSGWETSVSAATQCLERLAQRSNSAALCLEFIERIHRSAGWKAGEVSGTQLDSTQQATDGVLAFDYLFDPTVWTSEMDNIATDPVLRDLIGEAFLDFDAVLTAPCGSD</sequence>
<dbReference type="GO" id="GO:0000978">
    <property type="term" value="F:RNA polymerase II cis-regulatory region sequence-specific DNA binding"/>
    <property type="evidence" value="ECO:0007669"/>
    <property type="project" value="TreeGrafter"/>
</dbReference>
<evidence type="ECO:0000256" key="2">
    <source>
        <dbReference type="ARBA" id="ARBA00023163"/>
    </source>
</evidence>
<accession>A0A430LAU0</accession>
<keyword evidence="2" id="KW-0804">Transcription</keyword>
<organism evidence="6 7">
    <name type="scientific">Fusarium euwallaceae</name>
    <dbReference type="NCBI Taxonomy" id="1147111"/>
    <lineage>
        <taxon>Eukaryota</taxon>
        <taxon>Fungi</taxon>
        <taxon>Dikarya</taxon>
        <taxon>Ascomycota</taxon>
        <taxon>Pezizomycotina</taxon>
        <taxon>Sordariomycetes</taxon>
        <taxon>Hypocreomycetidae</taxon>
        <taxon>Hypocreales</taxon>
        <taxon>Nectriaceae</taxon>
        <taxon>Fusarium</taxon>
        <taxon>Fusarium solani species complex</taxon>
    </lineage>
</organism>
<feature type="region of interest" description="Disordered" evidence="4">
    <location>
        <begin position="101"/>
        <end position="125"/>
    </location>
</feature>
<dbReference type="SMART" id="SM00906">
    <property type="entry name" value="Fungal_trans"/>
    <property type="match status" value="1"/>
</dbReference>
<dbReference type="GO" id="GO:0000435">
    <property type="term" value="P:positive regulation of transcription from RNA polymerase II promoter by galactose"/>
    <property type="evidence" value="ECO:0007669"/>
    <property type="project" value="TreeGrafter"/>
</dbReference>
<dbReference type="PANTHER" id="PTHR47424">
    <property type="entry name" value="REGULATORY PROTEIN GAL4"/>
    <property type="match status" value="1"/>
</dbReference>
<keyword evidence="3" id="KW-0539">Nucleus</keyword>
<dbReference type="CDD" id="cd12148">
    <property type="entry name" value="fungal_TF_MHR"/>
    <property type="match status" value="1"/>
</dbReference>
<dbReference type="GO" id="GO:0008270">
    <property type="term" value="F:zinc ion binding"/>
    <property type="evidence" value="ECO:0007669"/>
    <property type="project" value="InterPro"/>
</dbReference>
<dbReference type="Pfam" id="PF04082">
    <property type="entry name" value="Fungal_trans"/>
    <property type="match status" value="1"/>
</dbReference>
<dbReference type="AlphaFoldDB" id="A0A430LAU0"/>
<evidence type="ECO:0000313" key="7">
    <source>
        <dbReference type="Proteomes" id="UP000287124"/>
    </source>
</evidence>
<dbReference type="GO" id="GO:0005634">
    <property type="term" value="C:nucleus"/>
    <property type="evidence" value="ECO:0007669"/>
    <property type="project" value="TreeGrafter"/>
</dbReference>
<name>A0A430LAU0_9HYPO</name>